<proteinExistence type="predicted"/>
<comment type="caution">
    <text evidence="1">The sequence shown here is derived from an EMBL/GenBank/DDBJ whole genome shotgun (WGS) entry which is preliminary data.</text>
</comment>
<accession>A0ACA9SVU6</accession>
<dbReference type="Proteomes" id="UP000789920">
    <property type="component" value="Unassembled WGS sequence"/>
</dbReference>
<reference evidence="1" key="1">
    <citation type="submission" date="2021-06" db="EMBL/GenBank/DDBJ databases">
        <authorList>
            <person name="Kallberg Y."/>
            <person name="Tangrot J."/>
            <person name="Rosling A."/>
        </authorList>
    </citation>
    <scope>NUCLEOTIDE SEQUENCE</scope>
    <source>
        <strain evidence="1">MA461A</strain>
    </source>
</reference>
<organism evidence="1 2">
    <name type="scientific">Racocetra persica</name>
    <dbReference type="NCBI Taxonomy" id="160502"/>
    <lineage>
        <taxon>Eukaryota</taxon>
        <taxon>Fungi</taxon>
        <taxon>Fungi incertae sedis</taxon>
        <taxon>Mucoromycota</taxon>
        <taxon>Glomeromycotina</taxon>
        <taxon>Glomeromycetes</taxon>
        <taxon>Diversisporales</taxon>
        <taxon>Gigasporaceae</taxon>
        <taxon>Racocetra</taxon>
    </lineage>
</organism>
<evidence type="ECO:0000313" key="1">
    <source>
        <dbReference type="EMBL" id="CAG8848515.1"/>
    </source>
</evidence>
<name>A0ACA9SVU6_9GLOM</name>
<dbReference type="EMBL" id="CAJVQC010161115">
    <property type="protein sequence ID" value="CAG8848515.1"/>
    <property type="molecule type" value="Genomic_DNA"/>
</dbReference>
<keyword evidence="2" id="KW-1185">Reference proteome</keyword>
<feature type="non-terminal residue" evidence="1">
    <location>
        <position position="84"/>
    </location>
</feature>
<evidence type="ECO:0000313" key="2">
    <source>
        <dbReference type="Proteomes" id="UP000789920"/>
    </source>
</evidence>
<sequence>MATTLSENANESSSSGHLNNRQSIVKRLSIKSIIQNLMKSKETKAINQIEEELKLAKEKISKDDLDLDIVEIDLLPIKAKKQKK</sequence>
<gene>
    <name evidence="1" type="ORF">RPERSI_LOCUS35164</name>
</gene>
<protein>
    <submittedName>
        <fullName evidence="1">9866_t:CDS:1</fullName>
    </submittedName>
</protein>